<evidence type="ECO:0000313" key="1">
    <source>
        <dbReference type="EMBL" id="XDT71619.1"/>
    </source>
</evidence>
<sequence length="237" mass="26243">MSEQPSTWYWGFALPADVHARAQATVNRLLGGEAGAEANSEAAQVVSELVLAGLDSYYTIPTQMVPLSPRLKKAADGSVQAVYKGIRMVISQFFRQRNEAELQELARYLDAMLHESPANQTAHLVFPIDEALYNKAQSLIRAVQTEPRPRDHLDEIVATLSQMVTEGITHYYERPVNLVRLGGLTRKTVDMTMKGVGKGIRSLIDHLVRQLSDDQLRELSHHVASLLHEKPAAPAAP</sequence>
<dbReference type="AlphaFoldDB" id="A0AB39UTJ9"/>
<name>A0AB39UTJ9_9GAMM</name>
<dbReference type="RefSeq" id="WP_369600646.1">
    <property type="nucleotide sequence ID" value="NZ_CP154858.1"/>
</dbReference>
<organism evidence="1">
    <name type="scientific">Thermohahella caldifontis</name>
    <dbReference type="NCBI Taxonomy" id="3142973"/>
    <lineage>
        <taxon>Bacteria</taxon>
        <taxon>Pseudomonadati</taxon>
        <taxon>Pseudomonadota</taxon>
        <taxon>Gammaproteobacteria</taxon>
        <taxon>Oceanospirillales</taxon>
        <taxon>Hahellaceae</taxon>
        <taxon>Thermohahella</taxon>
    </lineage>
</organism>
<gene>
    <name evidence="1" type="ORF">AAIA72_12475</name>
</gene>
<dbReference type="EMBL" id="CP154858">
    <property type="protein sequence ID" value="XDT71619.1"/>
    <property type="molecule type" value="Genomic_DNA"/>
</dbReference>
<accession>A0AB39UTJ9</accession>
<reference evidence="1" key="1">
    <citation type="submission" date="2024-05" db="EMBL/GenBank/DDBJ databases">
        <title>Genome sequencing of novel strain.</title>
        <authorList>
            <person name="Ganbat D."/>
            <person name="Ganbat S."/>
            <person name="Lee S.-J."/>
        </authorList>
    </citation>
    <scope>NUCLEOTIDE SEQUENCE</scope>
    <source>
        <strain evidence="1">SMD15-11</strain>
    </source>
</reference>
<proteinExistence type="predicted"/>
<protein>
    <submittedName>
        <fullName evidence="1">Uncharacterized protein</fullName>
    </submittedName>
</protein>
<dbReference type="KEGG" id="tcd:AAIA72_12475"/>